<dbReference type="GO" id="GO:0000731">
    <property type="term" value="P:DNA synthesis involved in DNA repair"/>
    <property type="evidence" value="ECO:0007669"/>
    <property type="project" value="InterPro"/>
</dbReference>
<proteinExistence type="predicted"/>
<protein>
    <recommendedName>
        <fullName evidence="4">DNA polymerase delta subunit 4</fullName>
    </recommendedName>
</protein>
<dbReference type="OrthoDB" id="337486at2759"/>
<sequence length="123" mass="13616">MATKSNIKGFYKQQKSTGISKSKTKSKSASSTPKNSPTFAIDSPQTPASVSQGSPVLQGEHDENESVLRQFDMNMVYGPCLGMSRLERWERAKKLGLNPPNDLMHILFEGKNVRKDCLWAGLV</sequence>
<dbReference type="PANTHER" id="PTHR14303">
    <property type="entry name" value="DNA POLYMERASE DELTA SUBUNIT 4"/>
    <property type="match status" value="1"/>
</dbReference>
<evidence type="ECO:0000313" key="3">
    <source>
        <dbReference type="Proteomes" id="UP001152484"/>
    </source>
</evidence>
<evidence type="ECO:0000256" key="1">
    <source>
        <dbReference type="SAM" id="MobiDB-lite"/>
    </source>
</evidence>
<comment type="caution">
    <text evidence="2">The sequence shown here is derived from an EMBL/GenBank/DDBJ whole genome shotgun (WGS) entry which is preliminary data.</text>
</comment>
<dbReference type="PANTHER" id="PTHR14303:SF0">
    <property type="entry name" value="DNA POLYMERASE DELTA SUBUNIT 4"/>
    <property type="match status" value="1"/>
</dbReference>
<evidence type="ECO:0008006" key="4">
    <source>
        <dbReference type="Google" id="ProtNLM"/>
    </source>
</evidence>
<accession>A0A9P1E1R3</accession>
<feature type="region of interest" description="Disordered" evidence="1">
    <location>
        <begin position="1"/>
        <end position="65"/>
    </location>
</feature>
<dbReference type="Pfam" id="PF04081">
    <property type="entry name" value="DNA_pol_delta_4"/>
    <property type="match status" value="1"/>
</dbReference>
<feature type="compositionally biased region" description="Low complexity" evidence="1">
    <location>
        <begin position="12"/>
        <end position="38"/>
    </location>
</feature>
<dbReference type="GO" id="GO:0003887">
    <property type="term" value="F:DNA-directed DNA polymerase activity"/>
    <property type="evidence" value="ECO:0007669"/>
    <property type="project" value="TreeGrafter"/>
</dbReference>
<keyword evidence="3" id="KW-1185">Reference proteome</keyword>
<evidence type="ECO:0000313" key="2">
    <source>
        <dbReference type="EMBL" id="CAH9071919.1"/>
    </source>
</evidence>
<dbReference type="GO" id="GO:0043625">
    <property type="term" value="C:delta DNA polymerase complex"/>
    <property type="evidence" value="ECO:0007669"/>
    <property type="project" value="TreeGrafter"/>
</dbReference>
<organism evidence="2 3">
    <name type="scientific">Cuscuta europaea</name>
    <name type="common">European dodder</name>
    <dbReference type="NCBI Taxonomy" id="41803"/>
    <lineage>
        <taxon>Eukaryota</taxon>
        <taxon>Viridiplantae</taxon>
        <taxon>Streptophyta</taxon>
        <taxon>Embryophyta</taxon>
        <taxon>Tracheophyta</taxon>
        <taxon>Spermatophyta</taxon>
        <taxon>Magnoliopsida</taxon>
        <taxon>eudicotyledons</taxon>
        <taxon>Gunneridae</taxon>
        <taxon>Pentapetalae</taxon>
        <taxon>asterids</taxon>
        <taxon>lamiids</taxon>
        <taxon>Solanales</taxon>
        <taxon>Convolvulaceae</taxon>
        <taxon>Cuscuteae</taxon>
        <taxon>Cuscuta</taxon>
        <taxon>Cuscuta subgen. Cuscuta</taxon>
    </lineage>
</organism>
<dbReference type="GO" id="GO:0006261">
    <property type="term" value="P:DNA-templated DNA replication"/>
    <property type="evidence" value="ECO:0007669"/>
    <property type="project" value="TreeGrafter"/>
</dbReference>
<feature type="compositionally biased region" description="Polar residues" evidence="1">
    <location>
        <begin position="43"/>
        <end position="55"/>
    </location>
</feature>
<dbReference type="EMBL" id="CAMAPE010000008">
    <property type="protein sequence ID" value="CAH9071919.1"/>
    <property type="molecule type" value="Genomic_DNA"/>
</dbReference>
<name>A0A9P1E1R3_CUSEU</name>
<dbReference type="Proteomes" id="UP001152484">
    <property type="component" value="Unassembled WGS sequence"/>
</dbReference>
<dbReference type="AlphaFoldDB" id="A0A9P1E1R3"/>
<gene>
    <name evidence="2" type="ORF">CEURO_LOCUS4116</name>
</gene>
<reference evidence="2" key="1">
    <citation type="submission" date="2022-07" db="EMBL/GenBank/DDBJ databases">
        <authorList>
            <person name="Macas J."/>
            <person name="Novak P."/>
            <person name="Neumann P."/>
        </authorList>
    </citation>
    <scope>NUCLEOTIDE SEQUENCE</scope>
</reference>
<dbReference type="InterPro" id="IPR007218">
    <property type="entry name" value="DNA_pol_delta_4"/>
</dbReference>